<dbReference type="AlphaFoldDB" id="A0A7Y3RJU0"/>
<dbReference type="InterPro" id="IPR012340">
    <property type="entry name" value="NA-bd_OB-fold"/>
</dbReference>
<reference evidence="7 8" key="1">
    <citation type="submission" date="2020-05" db="EMBL/GenBank/DDBJ databases">
        <title>Parvularcula mediterraneae sp. nov., isolated from polypropylene straw from shallow seawater of the seashore of Laganas in Zakynthos island, Greece.</title>
        <authorList>
            <person name="Szabo I."/>
            <person name="Al-Omari J."/>
            <person name="Rado J."/>
            <person name="Szerdahelyi G.S."/>
        </authorList>
    </citation>
    <scope>NUCLEOTIDE SEQUENCE [LARGE SCALE GENOMIC DNA]</scope>
    <source>
        <strain evidence="7 8">ZS-1/3</strain>
    </source>
</reference>
<evidence type="ECO:0000313" key="7">
    <source>
        <dbReference type="EMBL" id="NNU15394.1"/>
    </source>
</evidence>
<comment type="caution">
    <text evidence="7">The sequence shown here is derived from an EMBL/GenBank/DDBJ whole genome shotgun (WGS) entry which is preliminary data.</text>
</comment>
<gene>
    <name evidence="7" type="ORF">HK107_03510</name>
</gene>
<evidence type="ECO:0000256" key="3">
    <source>
        <dbReference type="ARBA" id="ARBA00022989"/>
    </source>
</evidence>
<dbReference type="EMBL" id="JABFCX010000002">
    <property type="protein sequence ID" value="NNU15394.1"/>
    <property type="molecule type" value="Genomic_DNA"/>
</dbReference>
<keyword evidence="3 5" id="KW-1133">Transmembrane helix</keyword>
<feature type="domain" description="NfeD-like C-terminal" evidence="6">
    <location>
        <begin position="93"/>
        <end position="148"/>
    </location>
</feature>
<evidence type="ECO:0000259" key="6">
    <source>
        <dbReference type="Pfam" id="PF01957"/>
    </source>
</evidence>
<dbReference type="PANTHER" id="PTHR33507">
    <property type="entry name" value="INNER MEMBRANE PROTEIN YBBJ"/>
    <property type="match status" value="1"/>
</dbReference>
<feature type="transmembrane region" description="Helical" evidence="5">
    <location>
        <begin position="32"/>
        <end position="52"/>
    </location>
</feature>
<keyword evidence="4 5" id="KW-0472">Membrane</keyword>
<keyword evidence="8" id="KW-1185">Reference proteome</keyword>
<dbReference type="InterPro" id="IPR002810">
    <property type="entry name" value="NfeD-like_C"/>
</dbReference>
<dbReference type="InterPro" id="IPR052165">
    <property type="entry name" value="Membrane_assoc_protease"/>
</dbReference>
<accession>A0A7Y3RJU0</accession>
<feature type="transmembrane region" description="Helical" evidence="5">
    <location>
        <begin position="6"/>
        <end position="25"/>
    </location>
</feature>
<evidence type="ECO:0000256" key="2">
    <source>
        <dbReference type="ARBA" id="ARBA00022692"/>
    </source>
</evidence>
<evidence type="ECO:0000256" key="1">
    <source>
        <dbReference type="ARBA" id="ARBA00004141"/>
    </source>
</evidence>
<feature type="transmembrane region" description="Helical" evidence="5">
    <location>
        <begin position="58"/>
        <end position="77"/>
    </location>
</feature>
<dbReference type="PANTHER" id="PTHR33507:SF3">
    <property type="entry name" value="INNER MEMBRANE PROTEIN YBBJ"/>
    <property type="match status" value="1"/>
</dbReference>
<dbReference type="Pfam" id="PF01957">
    <property type="entry name" value="NfeD"/>
    <property type="match status" value="1"/>
</dbReference>
<sequence length="152" mass="15916">MVELLLDPPFWAWLALAGLLLIIEINLGTFDLLWPAAGAGLTGLATMAPFSPSGPGEWLLFALLTFLLAIAARALGFRKNLEPVDKRPLNSAETRIGRSAVALTAFSGGRGRVRVGDTDWTARAADGASVQEGQALTVTGTDGTELLVTAAN</sequence>
<evidence type="ECO:0000256" key="4">
    <source>
        <dbReference type="ARBA" id="ARBA00023136"/>
    </source>
</evidence>
<keyword evidence="2 5" id="KW-0812">Transmembrane</keyword>
<dbReference type="Gene3D" id="2.40.50.140">
    <property type="entry name" value="Nucleic acid-binding proteins"/>
    <property type="match status" value="1"/>
</dbReference>
<dbReference type="Proteomes" id="UP000536835">
    <property type="component" value="Unassembled WGS sequence"/>
</dbReference>
<organism evidence="7 8">
    <name type="scientific">Parvularcula mediterranea</name>
    <dbReference type="NCBI Taxonomy" id="2732508"/>
    <lineage>
        <taxon>Bacteria</taxon>
        <taxon>Pseudomonadati</taxon>
        <taxon>Pseudomonadota</taxon>
        <taxon>Alphaproteobacteria</taxon>
        <taxon>Parvularculales</taxon>
        <taxon>Parvularculaceae</taxon>
        <taxon>Parvularcula</taxon>
    </lineage>
</organism>
<dbReference type="GO" id="GO:0005886">
    <property type="term" value="C:plasma membrane"/>
    <property type="evidence" value="ECO:0007669"/>
    <property type="project" value="TreeGrafter"/>
</dbReference>
<evidence type="ECO:0000313" key="8">
    <source>
        <dbReference type="Proteomes" id="UP000536835"/>
    </source>
</evidence>
<name>A0A7Y3RJU0_9PROT</name>
<proteinExistence type="predicted"/>
<dbReference type="RefSeq" id="WP_173196837.1">
    <property type="nucleotide sequence ID" value="NZ_JABFCX010000002.1"/>
</dbReference>
<comment type="subcellular location">
    <subcellularLocation>
        <location evidence="1">Membrane</location>
        <topology evidence="1">Multi-pass membrane protein</topology>
    </subcellularLocation>
</comment>
<protein>
    <submittedName>
        <fullName evidence="7">NfeD family protein</fullName>
    </submittedName>
</protein>
<evidence type="ECO:0000256" key="5">
    <source>
        <dbReference type="SAM" id="Phobius"/>
    </source>
</evidence>